<dbReference type="PROSITE" id="PS51737">
    <property type="entry name" value="RECOMBINASE_DNA_BIND"/>
    <property type="match status" value="1"/>
</dbReference>
<dbReference type="Gene3D" id="3.90.1750.20">
    <property type="entry name" value="Putative Large Serine Recombinase, Chain B, Domain 2"/>
    <property type="match status" value="1"/>
</dbReference>
<sequence>MDTTSPTITVAPYVRTSSIKQIDNNSIPAQLAEIEKYCKLNDYEMLPPYIDNGISGAKMENRPGLQQMLNDLKNNKLDKIVVWKLTRLGRSMKDILQIIEECEKNNVSFYSVSEHLGIDTDMNKLMLNIMGSLGEYERTILKDNIRIGASNKASEGKSVGGQPPYGYDRIDGLLIVNQHESRIVKEIYQMYSQGMNFTAIAKVLNDRHEVTKLGKPHSKDSVSYILKNKVYRGLVVYNQYVDWKKKGRKGYNDNPIITEGEHEAIISQELWNKVQTQLKARKRHKRGNNKTDNLLTGLLKCKCCNANYVISNTINTLKDGSKRHFRYYVCRTRKQRSKDCKAAPNIRADFIENYIFQNIKNLIQKPELIKKVVEAVNHKRTPNTDEINHEIANKQFQIDDLKSRYNNLIQVITTDTSLTESIKPTLLKYSEQINELNTSIKQLESNKNVNHPKIEADTVINIFHILFKNLENSKNSSLKAVYHLVIEHIYIKADSNNKKQFYITFKFNQDIVETLLNNINPDEQLLNCSSSLLANIPSEIIFLSFEI</sequence>
<proteinExistence type="predicted"/>
<gene>
    <name evidence="3" type="ORF">GO793_06335</name>
    <name evidence="4" type="ORF">GO941_05515</name>
</gene>
<dbReference type="AlphaFoldDB" id="A0A6B0CZZ2"/>
<name>A0A6B0CZZ2_STAAU</name>
<dbReference type="InterPro" id="IPR025827">
    <property type="entry name" value="Zn_ribbon_recom_dom"/>
</dbReference>
<evidence type="ECO:0000313" key="5">
    <source>
        <dbReference type="Proteomes" id="UP000433366"/>
    </source>
</evidence>
<protein>
    <submittedName>
        <fullName evidence="4">Recombinase family protein</fullName>
    </submittedName>
</protein>
<dbReference type="InterPro" id="IPR036162">
    <property type="entry name" value="Resolvase-like_N_sf"/>
</dbReference>
<evidence type="ECO:0000313" key="6">
    <source>
        <dbReference type="Proteomes" id="UP000434412"/>
    </source>
</evidence>
<dbReference type="Proteomes" id="UP000433366">
    <property type="component" value="Unassembled WGS sequence"/>
</dbReference>
<evidence type="ECO:0000313" key="3">
    <source>
        <dbReference type="EMBL" id="MVI55475.1"/>
    </source>
</evidence>
<dbReference type="SMART" id="SM00857">
    <property type="entry name" value="Resolvase"/>
    <property type="match status" value="1"/>
</dbReference>
<feature type="domain" description="Recombinase" evidence="2">
    <location>
        <begin position="164"/>
        <end position="284"/>
    </location>
</feature>
<accession>A0A6B0CZZ2</accession>
<evidence type="ECO:0000259" key="1">
    <source>
        <dbReference type="PROSITE" id="PS51736"/>
    </source>
</evidence>
<dbReference type="EMBL" id="WPVZ01000348">
    <property type="protein sequence ID" value="MVL44948.1"/>
    <property type="molecule type" value="Genomic_DNA"/>
</dbReference>
<evidence type="ECO:0000313" key="4">
    <source>
        <dbReference type="EMBL" id="MVL44948.1"/>
    </source>
</evidence>
<dbReference type="Proteomes" id="UP000434412">
    <property type="component" value="Unassembled WGS sequence"/>
</dbReference>
<dbReference type="InterPro" id="IPR038109">
    <property type="entry name" value="DNA_bind_recomb_sf"/>
</dbReference>
<evidence type="ECO:0000259" key="2">
    <source>
        <dbReference type="PROSITE" id="PS51737"/>
    </source>
</evidence>
<dbReference type="Pfam" id="PF07508">
    <property type="entry name" value="Recombinase"/>
    <property type="match status" value="1"/>
</dbReference>
<comment type="caution">
    <text evidence="4">The sequence shown here is derived from an EMBL/GenBank/DDBJ whole genome shotgun (WGS) entry which is preliminary data.</text>
</comment>
<dbReference type="PANTHER" id="PTHR30461:SF23">
    <property type="entry name" value="DNA RECOMBINASE-RELATED"/>
    <property type="match status" value="1"/>
</dbReference>
<feature type="domain" description="Resolvase/invertase-type recombinase catalytic" evidence="1">
    <location>
        <begin position="9"/>
        <end position="156"/>
    </location>
</feature>
<dbReference type="InterPro" id="IPR006119">
    <property type="entry name" value="Resolv_N"/>
</dbReference>
<dbReference type="PANTHER" id="PTHR30461">
    <property type="entry name" value="DNA-INVERTASE FROM LAMBDOID PROPHAGE"/>
    <property type="match status" value="1"/>
</dbReference>
<dbReference type="PROSITE" id="PS51736">
    <property type="entry name" value="RECOMBINASES_3"/>
    <property type="match status" value="1"/>
</dbReference>
<dbReference type="InterPro" id="IPR050639">
    <property type="entry name" value="SSR_resolvase"/>
</dbReference>
<reference evidence="5 6" key="1">
    <citation type="submission" date="2019-11" db="EMBL/GenBank/DDBJ databases">
        <title>Implementation of targeted gown and glove precautions to prevent Staphylococcus aureus acquisition in community-based nursing homes.</title>
        <authorList>
            <person name="Stine O.C."/>
        </authorList>
    </citation>
    <scope>NUCLEOTIDE SEQUENCE [LARGE SCALE GENOMIC DNA]</scope>
    <source>
        <strain evidence="4 6">S_2023.LVRQ.AN</strain>
        <strain evidence="3 5">S_4031.LGMP.AI</strain>
    </source>
</reference>
<dbReference type="InterPro" id="IPR011109">
    <property type="entry name" value="DNA_bind_recombinase_dom"/>
</dbReference>
<dbReference type="SUPFAM" id="SSF53041">
    <property type="entry name" value="Resolvase-like"/>
    <property type="match status" value="1"/>
</dbReference>
<dbReference type="GO" id="GO:0000150">
    <property type="term" value="F:DNA strand exchange activity"/>
    <property type="evidence" value="ECO:0007669"/>
    <property type="project" value="InterPro"/>
</dbReference>
<dbReference type="CDD" id="cd00338">
    <property type="entry name" value="Ser_Recombinase"/>
    <property type="match status" value="1"/>
</dbReference>
<dbReference type="GO" id="GO:0003677">
    <property type="term" value="F:DNA binding"/>
    <property type="evidence" value="ECO:0007669"/>
    <property type="project" value="InterPro"/>
</dbReference>
<dbReference type="Gene3D" id="3.40.50.1390">
    <property type="entry name" value="Resolvase, N-terminal catalytic domain"/>
    <property type="match status" value="1"/>
</dbReference>
<dbReference type="Pfam" id="PF13408">
    <property type="entry name" value="Zn_ribbon_recom"/>
    <property type="match status" value="1"/>
</dbReference>
<dbReference type="EMBL" id="WPRH01000399">
    <property type="protein sequence ID" value="MVI55475.1"/>
    <property type="molecule type" value="Genomic_DNA"/>
</dbReference>
<dbReference type="Pfam" id="PF00239">
    <property type="entry name" value="Resolvase"/>
    <property type="match status" value="1"/>
</dbReference>
<organism evidence="4 6">
    <name type="scientific">Staphylococcus aureus</name>
    <dbReference type="NCBI Taxonomy" id="1280"/>
    <lineage>
        <taxon>Bacteria</taxon>
        <taxon>Bacillati</taxon>
        <taxon>Bacillota</taxon>
        <taxon>Bacilli</taxon>
        <taxon>Bacillales</taxon>
        <taxon>Staphylococcaceae</taxon>
        <taxon>Staphylococcus</taxon>
    </lineage>
</organism>